<comment type="caution">
    <text evidence="2">The sequence shown here is derived from an EMBL/GenBank/DDBJ whole genome shotgun (WGS) entry which is preliminary data.</text>
</comment>
<dbReference type="InterPro" id="IPR036388">
    <property type="entry name" value="WH-like_DNA-bd_sf"/>
</dbReference>
<dbReference type="SUPFAM" id="SSF46785">
    <property type="entry name" value="Winged helix' DNA-binding domain"/>
    <property type="match status" value="2"/>
</dbReference>
<accession>A0A1J5Q5M8</accession>
<evidence type="ECO:0000313" key="2">
    <source>
        <dbReference type="EMBL" id="OIQ78958.1"/>
    </source>
</evidence>
<feature type="domain" description="Initiator Rep protein WH1" evidence="1">
    <location>
        <begin position="1"/>
        <end position="153"/>
    </location>
</feature>
<dbReference type="Gene3D" id="1.10.10.10">
    <property type="entry name" value="Winged helix-like DNA-binding domain superfamily/Winged helix DNA-binding domain"/>
    <property type="match status" value="2"/>
</dbReference>
<dbReference type="InterPro" id="IPR036390">
    <property type="entry name" value="WH_DNA-bd_sf"/>
</dbReference>
<dbReference type="InterPro" id="IPR000525">
    <property type="entry name" value="Initiator_Rep_WH1"/>
</dbReference>
<protein>
    <submittedName>
        <fullName evidence="2">Replication initiation protein</fullName>
    </submittedName>
</protein>
<dbReference type="GO" id="GO:0003887">
    <property type="term" value="F:DNA-directed DNA polymerase activity"/>
    <property type="evidence" value="ECO:0007669"/>
    <property type="project" value="InterPro"/>
</dbReference>
<organism evidence="2">
    <name type="scientific">mine drainage metagenome</name>
    <dbReference type="NCBI Taxonomy" id="410659"/>
    <lineage>
        <taxon>unclassified sequences</taxon>
        <taxon>metagenomes</taxon>
        <taxon>ecological metagenomes</taxon>
    </lineage>
</organism>
<dbReference type="AlphaFoldDB" id="A0A1J5Q5M8"/>
<proteinExistence type="predicted"/>
<gene>
    <name evidence="2" type="primary">repE</name>
    <name evidence="2" type="ORF">GALL_393230</name>
</gene>
<evidence type="ECO:0000259" key="1">
    <source>
        <dbReference type="Pfam" id="PF01051"/>
    </source>
</evidence>
<dbReference type="Pfam" id="PF21205">
    <property type="entry name" value="Rep3_C"/>
    <property type="match status" value="1"/>
</dbReference>
<name>A0A1J5Q5M8_9ZZZZ</name>
<dbReference type="Pfam" id="PF01051">
    <property type="entry name" value="Rep3_N"/>
    <property type="match status" value="1"/>
</dbReference>
<dbReference type="GO" id="GO:0006270">
    <property type="term" value="P:DNA replication initiation"/>
    <property type="evidence" value="ECO:0007669"/>
    <property type="project" value="InterPro"/>
</dbReference>
<reference evidence="2" key="1">
    <citation type="submission" date="2016-10" db="EMBL/GenBank/DDBJ databases">
        <title>Sequence of Gallionella enrichment culture.</title>
        <authorList>
            <person name="Poehlein A."/>
            <person name="Muehling M."/>
            <person name="Daniel R."/>
        </authorList>
    </citation>
    <scope>NUCLEOTIDE SEQUENCE</scope>
</reference>
<dbReference type="EMBL" id="MLJW01001302">
    <property type="protein sequence ID" value="OIQ78958.1"/>
    <property type="molecule type" value="Genomic_DNA"/>
</dbReference>
<sequence length="242" mass="27681">MSNRLARAAQGLSLSEKRIICAGLANTDSKSASNLAEATTDLGWKLTVHSLDYANTFNVEPQTAYEQLKAAADRLFERHVRYEDTNERGKPRINKFRWISAARYVQGEGYIELNFTKEIAPHLLGLRQHFTSYRLQHASAFESIYAWRLFEVLQSWQSTGFYSTSIEDFWEAMEAPPSCRKDFKALRVRVIEPAVEAIRSKCGWLVEWTPLRAGARRITSLEFRFGPDPQGKLPLDEVSDTE</sequence>